<dbReference type="Gene3D" id="1.10.10.1760">
    <property type="entry name" value="60S ribosomal protein L36"/>
    <property type="match status" value="1"/>
</dbReference>
<dbReference type="InterPro" id="IPR038097">
    <property type="entry name" value="Ribosomal_eL36_sf"/>
</dbReference>
<dbReference type="EMBL" id="GBEZ01017581">
    <property type="protein sequence ID" value="JAC68765.1"/>
    <property type="molecule type" value="Transcribed_RNA"/>
</dbReference>
<dbReference type="GO" id="GO:1990904">
    <property type="term" value="C:ribonucleoprotein complex"/>
    <property type="evidence" value="ECO:0007669"/>
    <property type="project" value="UniProtKB-KW"/>
</dbReference>
<proteinExistence type="inferred from homology"/>
<evidence type="ECO:0000313" key="5">
    <source>
        <dbReference type="EMBL" id="JAC68765.1"/>
    </source>
</evidence>
<reference evidence="5" key="1">
    <citation type="submission" date="2014-05" db="EMBL/GenBank/DDBJ databases">
        <title>The transcriptome of the halophilic microalga Tetraselmis sp. GSL018 isolated from the Great Salt Lake, Utah.</title>
        <authorList>
            <person name="Jinkerson R.E."/>
            <person name="D'Adamo S."/>
            <person name="Posewitz M.C."/>
        </authorList>
    </citation>
    <scope>NUCLEOTIDE SEQUENCE</scope>
    <source>
        <strain evidence="5">GSL018</strain>
    </source>
</reference>
<organism evidence="5">
    <name type="scientific">Tetraselmis sp. GSL018</name>
    <dbReference type="NCBI Taxonomy" id="582737"/>
    <lineage>
        <taxon>Eukaryota</taxon>
        <taxon>Viridiplantae</taxon>
        <taxon>Chlorophyta</taxon>
        <taxon>core chlorophytes</taxon>
        <taxon>Chlorodendrophyceae</taxon>
        <taxon>Chlorodendrales</taxon>
        <taxon>Chlorodendraceae</taxon>
        <taxon>Tetraselmis</taxon>
    </lineage>
</organism>
<evidence type="ECO:0000256" key="1">
    <source>
        <dbReference type="ARBA" id="ARBA00006509"/>
    </source>
</evidence>
<keyword evidence="3" id="KW-0687">Ribonucleoprotein</keyword>
<keyword evidence="2 5" id="KW-0689">Ribosomal protein</keyword>
<gene>
    <name evidence="5" type="primary">RPL36</name>
    <name evidence="5" type="ORF">TSPGSL018_7975</name>
</gene>
<dbReference type="FunFam" id="1.10.10.1760:FF:000001">
    <property type="entry name" value="60S ribosomal protein L36"/>
    <property type="match status" value="1"/>
</dbReference>
<dbReference type="GO" id="GO:0005840">
    <property type="term" value="C:ribosome"/>
    <property type="evidence" value="ECO:0007669"/>
    <property type="project" value="UniProtKB-KW"/>
</dbReference>
<protein>
    <submittedName>
        <fullName evidence="5">Large subunit ribosomal protein L36e</fullName>
    </submittedName>
</protein>
<dbReference type="GO" id="GO:0003735">
    <property type="term" value="F:structural constituent of ribosome"/>
    <property type="evidence" value="ECO:0007669"/>
    <property type="project" value="InterPro"/>
</dbReference>
<evidence type="ECO:0000256" key="4">
    <source>
        <dbReference type="SAM" id="MobiDB-lite"/>
    </source>
</evidence>
<evidence type="ECO:0000256" key="2">
    <source>
        <dbReference type="ARBA" id="ARBA00022980"/>
    </source>
</evidence>
<dbReference type="PANTHER" id="PTHR10114">
    <property type="entry name" value="60S RIBOSOMAL PROTEIN L36"/>
    <property type="match status" value="1"/>
</dbReference>
<dbReference type="InterPro" id="IPR000509">
    <property type="entry name" value="Ribosomal_eL36"/>
</dbReference>
<feature type="region of interest" description="Disordered" evidence="4">
    <location>
        <begin position="1"/>
        <end position="28"/>
    </location>
</feature>
<comment type="similarity">
    <text evidence="1">Belongs to the eukaryotic ribosomal protein eL36 family.</text>
</comment>
<feature type="compositionally biased region" description="Gly residues" evidence="4">
    <location>
        <begin position="1"/>
        <end position="11"/>
    </location>
</feature>
<evidence type="ECO:0000256" key="3">
    <source>
        <dbReference type="ARBA" id="ARBA00023274"/>
    </source>
</evidence>
<feature type="region of interest" description="Disordered" evidence="4">
    <location>
        <begin position="80"/>
        <end position="101"/>
    </location>
</feature>
<sequence>MAGSGIAVGIGKGHKVTSKEQRAKPSYRKGKLGKRVKFVRSVVREVCGLAPYEKRMCELLRVGRDKRALKFAKKKLGTHLRGKRKREEMAAVLRQSAAKKH</sequence>
<accession>A0A061RDN2</accession>
<dbReference type="Pfam" id="PF01158">
    <property type="entry name" value="Ribosomal_L36e"/>
    <property type="match status" value="1"/>
</dbReference>
<dbReference type="GO" id="GO:0006412">
    <property type="term" value="P:translation"/>
    <property type="evidence" value="ECO:0007669"/>
    <property type="project" value="InterPro"/>
</dbReference>
<dbReference type="AlphaFoldDB" id="A0A061RDN2"/>
<name>A0A061RDN2_9CHLO</name>